<dbReference type="RefSeq" id="WP_281280992.1">
    <property type="nucleotide sequence ID" value="NZ_RJKE01000001.1"/>
</dbReference>
<dbReference type="Proteomes" id="UP000272400">
    <property type="component" value="Unassembled WGS sequence"/>
</dbReference>
<keyword evidence="1" id="KW-0812">Transmembrane</keyword>
<name>A0A3N1DBA0_9ACTN</name>
<accession>A0A3N1DBA0</accession>
<keyword evidence="1" id="KW-1133">Transmembrane helix</keyword>
<dbReference type="EMBL" id="RJKE01000001">
    <property type="protein sequence ID" value="ROO90807.1"/>
    <property type="molecule type" value="Genomic_DNA"/>
</dbReference>
<protein>
    <submittedName>
        <fullName evidence="2">Uncharacterized protein</fullName>
    </submittedName>
</protein>
<evidence type="ECO:0000256" key="1">
    <source>
        <dbReference type="SAM" id="Phobius"/>
    </source>
</evidence>
<comment type="caution">
    <text evidence="2">The sequence shown here is derived from an EMBL/GenBank/DDBJ whole genome shotgun (WGS) entry which is preliminary data.</text>
</comment>
<organism evidence="2 3">
    <name type="scientific">Actinocorallia herbida</name>
    <dbReference type="NCBI Taxonomy" id="58109"/>
    <lineage>
        <taxon>Bacteria</taxon>
        <taxon>Bacillati</taxon>
        <taxon>Actinomycetota</taxon>
        <taxon>Actinomycetes</taxon>
        <taxon>Streptosporangiales</taxon>
        <taxon>Thermomonosporaceae</taxon>
        <taxon>Actinocorallia</taxon>
    </lineage>
</organism>
<keyword evidence="3" id="KW-1185">Reference proteome</keyword>
<reference evidence="2 3" key="1">
    <citation type="submission" date="2018-11" db="EMBL/GenBank/DDBJ databases">
        <title>Sequencing the genomes of 1000 actinobacteria strains.</title>
        <authorList>
            <person name="Klenk H.-P."/>
        </authorList>
    </citation>
    <scope>NUCLEOTIDE SEQUENCE [LARGE SCALE GENOMIC DNA]</scope>
    <source>
        <strain evidence="2 3">DSM 44254</strain>
    </source>
</reference>
<evidence type="ECO:0000313" key="3">
    <source>
        <dbReference type="Proteomes" id="UP000272400"/>
    </source>
</evidence>
<sequence>MSEFIGTAIGIGILCLVVLGALSQFSVLFDRKYSRKRRSDD</sequence>
<gene>
    <name evidence="2" type="ORF">EDD29_8546</name>
</gene>
<keyword evidence="1" id="KW-0472">Membrane</keyword>
<proteinExistence type="predicted"/>
<dbReference type="AlphaFoldDB" id="A0A3N1DBA0"/>
<feature type="transmembrane region" description="Helical" evidence="1">
    <location>
        <begin position="6"/>
        <end position="29"/>
    </location>
</feature>
<evidence type="ECO:0000313" key="2">
    <source>
        <dbReference type="EMBL" id="ROO90807.1"/>
    </source>
</evidence>